<dbReference type="Proteomes" id="UP000825134">
    <property type="component" value="Chromosome"/>
</dbReference>
<accession>A0AAQ0J683</accession>
<organism evidence="9 10">
    <name type="scientific">Chlamydia suis</name>
    <dbReference type="NCBI Taxonomy" id="83559"/>
    <lineage>
        <taxon>Bacteria</taxon>
        <taxon>Pseudomonadati</taxon>
        <taxon>Chlamydiota</taxon>
        <taxon>Chlamydiia</taxon>
        <taxon>Chlamydiales</taxon>
        <taxon>Chlamydiaceae</taxon>
        <taxon>Chlamydia/Chlamydophila group</taxon>
        <taxon>Chlamydia</taxon>
    </lineage>
</organism>
<dbReference type="GO" id="GO:0005829">
    <property type="term" value="C:cytosol"/>
    <property type="evidence" value="ECO:0007669"/>
    <property type="project" value="TreeGrafter"/>
</dbReference>
<keyword evidence="5" id="KW-0521">NADP</keyword>
<dbReference type="InterPro" id="IPR001796">
    <property type="entry name" value="DHFR_dom"/>
</dbReference>
<keyword evidence="4" id="KW-0554">One-carbon metabolism</keyword>
<dbReference type="EMBL" id="CP063185">
    <property type="protein sequence ID" value="QYC74591.1"/>
    <property type="molecule type" value="Genomic_DNA"/>
</dbReference>
<evidence type="ECO:0000313" key="10">
    <source>
        <dbReference type="Proteomes" id="UP000825134"/>
    </source>
</evidence>
<dbReference type="PRINTS" id="PR00070">
    <property type="entry name" value="DHFR"/>
</dbReference>
<name>A0AAQ0J683_9CHLA</name>
<sequence>MIQATGIVAIDPRGVMGASGKLPWSYPEDLRFFAETIQHHPIIMGRKTWESLPDKYMCGRTVVVFSQKHRLSQGVWISSLAEYEKLSLDSPFLIGGAKLFDYFFQQNLLKACFVTHIQKTYPGDTYFPVKHLLGWKRKSIRQTENFAIYYYENYAD</sequence>
<evidence type="ECO:0000313" key="9">
    <source>
        <dbReference type="EMBL" id="QYC74591.1"/>
    </source>
</evidence>
<dbReference type="GO" id="GO:0046654">
    <property type="term" value="P:tetrahydrofolate biosynthetic process"/>
    <property type="evidence" value="ECO:0007669"/>
    <property type="project" value="InterPro"/>
</dbReference>
<dbReference type="GO" id="GO:0046452">
    <property type="term" value="P:dihydrofolate metabolic process"/>
    <property type="evidence" value="ECO:0007669"/>
    <property type="project" value="TreeGrafter"/>
</dbReference>
<comment type="similarity">
    <text evidence="2">Belongs to the dihydrofolate reductase family.</text>
</comment>
<dbReference type="Gene3D" id="3.40.430.10">
    <property type="entry name" value="Dihydrofolate Reductase, subunit A"/>
    <property type="match status" value="1"/>
</dbReference>
<proteinExistence type="inferred from homology"/>
<dbReference type="PANTHER" id="PTHR48069:SF3">
    <property type="entry name" value="DIHYDROFOLATE REDUCTASE"/>
    <property type="match status" value="1"/>
</dbReference>
<evidence type="ECO:0000256" key="2">
    <source>
        <dbReference type="ARBA" id="ARBA00009539"/>
    </source>
</evidence>
<evidence type="ECO:0000256" key="1">
    <source>
        <dbReference type="ARBA" id="ARBA00004903"/>
    </source>
</evidence>
<evidence type="ECO:0000259" key="8">
    <source>
        <dbReference type="PROSITE" id="PS51330"/>
    </source>
</evidence>
<comment type="function">
    <text evidence="7">Key enzyme in folate metabolism. Catalyzes an essential reaction for de novo glycine and purine synthesis, and for DNA precursor synthesis.</text>
</comment>
<dbReference type="CDD" id="cd00209">
    <property type="entry name" value="DHFR"/>
    <property type="match status" value="1"/>
</dbReference>
<dbReference type="PANTHER" id="PTHR48069">
    <property type="entry name" value="DIHYDROFOLATE REDUCTASE"/>
    <property type="match status" value="1"/>
</dbReference>
<dbReference type="InterPro" id="IPR024072">
    <property type="entry name" value="DHFR-like_dom_sf"/>
</dbReference>
<dbReference type="SUPFAM" id="SSF53597">
    <property type="entry name" value="Dihydrofolate reductase-like"/>
    <property type="match status" value="1"/>
</dbReference>
<dbReference type="EC" id="1.5.1.3" evidence="3"/>
<reference evidence="9" key="1">
    <citation type="journal article" date="2021" name="Front. Microbiol.">
        <title>Generation of Tetracycline and Rifamycin Resistant Chlamydia Suis Recombinants.</title>
        <authorList>
            <person name="Marti H."/>
            <person name="Bommana S."/>
            <person name="Read T.D."/>
            <person name="Pesch T."/>
            <person name="Prahauser B."/>
            <person name="Dean D."/>
            <person name="Borel N."/>
        </authorList>
    </citation>
    <scope>NUCLEOTIDE SEQUENCE</scope>
    <source>
        <strain evidence="9">208.1</strain>
    </source>
</reference>
<dbReference type="GO" id="GO:0046655">
    <property type="term" value="P:folic acid metabolic process"/>
    <property type="evidence" value="ECO:0007669"/>
    <property type="project" value="TreeGrafter"/>
</dbReference>
<dbReference type="RefSeq" id="WP_219664477.1">
    <property type="nucleotide sequence ID" value="NZ_CP063064.1"/>
</dbReference>
<dbReference type="AlphaFoldDB" id="A0AAQ0J683"/>
<dbReference type="GO" id="GO:0050661">
    <property type="term" value="F:NADP binding"/>
    <property type="evidence" value="ECO:0007669"/>
    <property type="project" value="InterPro"/>
</dbReference>
<gene>
    <name evidence="9" type="ORF">INQ84_01095</name>
</gene>
<feature type="domain" description="DHFR" evidence="8">
    <location>
        <begin position="3"/>
        <end position="156"/>
    </location>
</feature>
<keyword evidence="6" id="KW-0560">Oxidoreductase</keyword>
<evidence type="ECO:0000256" key="7">
    <source>
        <dbReference type="ARBA" id="ARBA00025067"/>
    </source>
</evidence>
<dbReference type="InterPro" id="IPR012259">
    <property type="entry name" value="DHFR"/>
</dbReference>
<dbReference type="Pfam" id="PF00186">
    <property type="entry name" value="DHFR_1"/>
    <property type="match status" value="1"/>
</dbReference>
<dbReference type="GO" id="GO:0004146">
    <property type="term" value="F:dihydrofolate reductase activity"/>
    <property type="evidence" value="ECO:0007669"/>
    <property type="project" value="UniProtKB-EC"/>
</dbReference>
<dbReference type="PROSITE" id="PS51330">
    <property type="entry name" value="DHFR_2"/>
    <property type="match status" value="1"/>
</dbReference>
<evidence type="ECO:0000256" key="3">
    <source>
        <dbReference type="ARBA" id="ARBA00012856"/>
    </source>
</evidence>
<evidence type="ECO:0000256" key="5">
    <source>
        <dbReference type="ARBA" id="ARBA00022857"/>
    </source>
</evidence>
<protein>
    <recommendedName>
        <fullName evidence="3">dihydrofolate reductase</fullName>
        <ecNumber evidence="3">1.5.1.3</ecNumber>
    </recommendedName>
</protein>
<comment type="pathway">
    <text evidence="1">Cofactor biosynthesis; tetrahydrofolate biosynthesis; 5,6,7,8-tetrahydrofolate from 7,8-dihydrofolate: step 1/1.</text>
</comment>
<evidence type="ECO:0000256" key="4">
    <source>
        <dbReference type="ARBA" id="ARBA00022563"/>
    </source>
</evidence>
<dbReference type="GO" id="GO:0006730">
    <property type="term" value="P:one-carbon metabolic process"/>
    <property type="evidence" value="ECO:0007669"/>
    <property type="project" value="UniProtKB-KW"/>
</dbReference>
<evidence type="ECO:0000256" key="6">
    <source>
        <dbReference type="ARBA" id="ARBA00023002"/>
    </source>
</evidence>